<protein>
    <recommendedName>
        <fullName evidence="3">4a-hydroxytetrahydrobiopterin dehydratase</fullName>
        <ecNumber evidence="3">4.2.1.96</ecNumber>
    </recommendedName>
</protein>
<dbReference type="Gene3D" id="3.30.1360.20">
    <property type="entry name" value="Transcriptional coactivator/pterin dehydratase"/>
    <property type="match status" value="1"/>
</dbReference>
<dbReference type="EMBL" id="AJYA01000039">
    <property type="protein sequence ID" value="EIM74775.1"/>
    <property type="molecule type" value="Genomic_DNA"/>
</dbReference>
<dbReference type="Proteomes" id="UP000005551">
    <property type="component" value="Unassembled WGS sequence"/>
</dbReference>
<dbReference type="RefSeq" id="WP_009056331.1">
    <property type="nucleotide sequence ID" value="NZ_AJYA01000039.1"/>
</dbReference>
<dbReference type="SUPFAM" id="SSF55248">
    <property type="entry name" value="PCD-like"/>
    <property type="match status" value="1"/>
</dbReference>
<sequence>MWKEVDQKLCKTFTFGDFQEAFAFMTRVAFLAEAQGHHPNWSNVYNTVEIQLTTHDAGNTITEKDHQLAKAIDAVLEAK</sequence>
<dbReference type="PANTHER" id="PTHR12599:SF0">
    <property type="entry name" value="PTERIN-4-ALPHA-CARBINOLAMINE DEHYDRATASE"/>
    <property type="match status" value="1"/>
</dbReference>
<keyword evidence="4" id="KW-0456">Lyase</keyword>
<dbReference type="GO" id="GO:0008124">
    <property type="term" value="F:4-alpha-hydroxytetrahydrobiopterin dehydratase activity"/>
    <property type="evidence" value="ECO:0007669"/>
    <property type="project" value="UniProtKB-EC"/>
</dbReference>
<dbReference type="PATRIC" id="fig|1189621.3.peg.3145"/>
<evidence type="ECO:0000313" key="6">
    <source>
        <dbReference type="Proteomes" id="UP000005551"/>
    </source>
</evidence>
<evidence type="ECO:0000313" key="5">
    <source>
        <dbReference type="EMBL" id="EIM74775.1"/>
    </source>
</evidence>
<dbReference type="InterPro" id="IPR036428">
    <property type="entry name" value="PCD_sf"/>
</dbReference>
<accession>I5BYX3</accession>
<keyword evidence="6" id="KW-1185">Reference proteome</keyword>
<evidence type="ECO:0000256" key="1">
    <source>
        <dbReference type="ARBA" id="ARBA00001554"/>
    </source>
</evidence>
<dbReference type="EC" id="4.2.1.96" evidence="3"/>
<evidence type="ECO:0000256" key="2">
    <source>
        <dbReference type="ARBA" id="ARBA00006472"/>
    </source>
</evidence>
<comment type="similarity">
    <text evidence="2">Belongs to the pterin-4-alpha-carbinolamine dehydratase family.</text>
</comment>
<dbReference type="GO" id="GO:0006729">
    <property type="term" value="P:tetrahydrobiopterin biosynthetic process"/>
    <property type="evidence" value="ECO:0007669"/>
    <property type="project" value="InterPro"/>
</dbReference>
<name>I5BYX3_9BACT</name>
<dbReference type="InterPro" id="IPR001533">
    <property type="entry name" value="Pterin_deHydtase"/>
</dbReference>
<comment type="catalytic activity">
    <reaction evidence="1">
        <text>(4aS,6R)-4a-hydroxy-L-erythro-5,6,7,8-tetrahydrobiopterin = (6R)-L-erythro-6,7-dihydrobiopterin + H2O</text>
        <dbReference type="Rhea" id="RHEA:11920"/>
        <dbReference type="ChEBI" id="CHEBI:15377"/>
        <dbReference type="ChEBI" id="CHEBI:15642"/>
        <dbReference type="ChEBI" id="CHEBI:43120"/>
        <dbReference type="EC" id="4.2.1.96"/>
    </reaction>
</comment>
<dbReference type="AlphaFoldDB" id="I5BYX3"/>
<proteinExistence type="inferred from homology"/>
<evidence type="ECO:0000256" key="3">
    <source>
        <dbReference type="ARBA" id="ARBA00013252"/>
    </source>
</evidence>
<reference evidence="5 6" key="1">
    <citation type="submission" date="2012-05" db="EMBL/GenBank/DDBJ databases">
        <title>Genome sequence of Nitritalea halalkaliphila LW7.</title>
        <authorList>
            <person name="Jangir P.K."/>
            <person name="Singh A."/>
            <person name="Shivaji S."/>
            <person name="Sharma R."/>
        </authorList>
    </citation>
    <scope>NUCLEOTIDE SEQUENCE [LARGE SCALE GENOMIC DNA]</scope>
    <source>
        <strain evidence="5 6">LW7</strain>
    </source>
</reference>
<evidence type="ECO:0000256" key="4">
    <source>
        <dbReference type="ARBA" id="ARBA00023239"/>
    </source>
</evidence>
<comment type="caution">
    <text evidence="5">The sequence shown here is derived from an EMBL/GenBank/DDBJ whole genome shotgun (WGS) entry which is preliminary data.</text>
</comment>
<dbReference type="STRING" id="1189621.A3SI_15116"/>
<dbReference type="OrthoDB" id="9794987at2"/>
<dbReference type="PANTHER" id="PTHR12599">
    <property type="entry name" value="PTERIN-4-ALPHA-CARBINOLAMINE DEHYDRATASE"/>
    <property type="match status" value="1"/>
</dbReference>
<gene>
    <name evidence="5" type="ORF">A3SI_15116</name>
</gene>
<organism evidence="5 6">
    <name type="scientific">Nitritalea halalkaliphila LW7</name>
    <dbReference type="NCBI Taxonomy" id="1189621"/>
    <lineage>
        <taxon>Bacteria</taxon>
        <taxon>Pseudomonadati</taxon>
        <taxon>Bacteroidota</taxon>
        <taxon>Cytophagia</taxon>
        <taxon>Cytophagales</taxon>
        <taxon>Cyclobacteriaceae</taxon>
        <taxon>Nitritalea</taxon>
    </lineage>
</organism>
<dbReference type="Pfam" id="PF01329">
    <property type="entry name" value="Pterin_4a"/>
    <property type="match status" value="1"/>
</dbReference>